<evidence type="ECO:0000256" key="2">
    <source>
        <dbReference type="ARBA" id="ARBA00004496"/>
    </source>
</evidence>
<gene>
    <name evidence="12" type="primary">anapc11</name>
    <name evidence="12" type="ORF">EHP00_2024</name>
</gene>
<evidence type="ECO:0000256" key="7">
    <source>
        <dbReference type="ARBA" id="ARBA00022786"/>
    </source>
</evidence>
<evidence type="ECO:0000256" key="8">
    <source>
        <dbReference type="ARBA" id="ARBA00022833"/>
    </source>
</evidence>
<dbReference type="InterPro" id="IPR024766">
    <property type="entry name" value="Znf_RING_H2"/>
</dbReference>
<proteinExistence type="predicted"/>
<comment type="subcellular location">
    <subcellularLocation>
        <location evidence="2">Cytoplasm</location>
    </subcellularLocation>
    <subcellularLocation>
        <location evidence="1">Nucleus</location>
    </subcellularLocation>
</comment>
<dbReference type="GO" id="GO:0005634">
    <property type="term" value="C:nucleus"/>
    <property type="evidence" value="ECO:0007669"/>
    <property type="project" value="UniProtKB-SubCell"/>
</dbReference>
<keyword evidence="8" id="KW-0862">Zinc</keyword>
<dbReference type="Proteomes" id="UP000192758">
    <property type="component" value="Unassembled WGS sequence"/>
</dbReference>
<dbReference type="InterPro" id="IPR051031">
    <property type="entry name" value="RING-box_E3_Ubiquitin_Ligase"/>
</dbReference>
<dbReference type="InterPro" id="IPR001841">
    <property type="entry name" value="Znf_RING"/>
</dbReference>
<dbReference type="EMBL" id="MNPJ01000020">
    <property type="protein sequence ID" value="OQS54365.1"/>
    <property type="molecule type" value="Genomic_DNA"/>
</dbReference>
<keyword evidence="9" id="KW-0539">Nucleus</keyword>
<keyword evidence="5" id="KW-0479">Metal-binding</keyword>
<keyword evidence="4" id="KW-0963">Cytoplasm</keyword>
<dbReference type="GO" id="GO:0008270">
    <property type="term" value="F:zinc ion binding"/>
    <property type="evidence" value="ECO:0007669"/>
    <property type="project" value="UniProtKB-KW"/>
</dbReference>
<evidence type="ECO:0000256" key="9">
    <source>
        <dbReference type="ARBA" id="ARBA00023242"/>
    </source>
</evidence>
<evidence type="ECO:0000313" key="13">
    <source>
        <dbReference type="Proteomes" id="UP000192758"/>
    </source>
</evidence>
<comment type="pathway">
    <text evidence="3">Protein modification; protein ubiquitination.</text>
</comment>
<name>A0A1W0E530_9MICR</name>
<evidence type="ECO:0000256" key="5">
    <source>
        <dbReference type="ARBA" id="ARBA00022723"/>
    </source>
</evidence>
<dbReference type="Gene3D" id="3.30.40.10">
    <property type="entry name" value="Zinc/RING finger domain, C3HC4 (zinc finger)"/>
    <property type="match status" value="1"/>
</dbReference>
<dbReference type="InterPro" id="IPR013083">
    <property type="entry name" value="Znf_RING/FYVE/PHD"/>
</dbReference>
<keyword evidence="13" id="KW-1185">Reference proteome</keyword>
<evidence type="ECO:0000256" key="1">
    <source>
        <dbReference type="ARBA" id="ARBA00004123"/>
    </source>
</evidence>
<dbReference type="Pfam" id="PF12678">
    <property type="entry name" value="zf-rbx1"/>
    <property type="match status" value="1"/>
</dbReference>
<evidence type="ECO:0000259" key="11">
    <source>
        <dbReference type="PROSITE" id="PS50089"/>
    </source>
</evidence>
<dbReference type="VEuPathDB" id="MicrosporidiaDB:EHP00_2024"/>
<evidence type="ECO:0000256" key="4">
    <source>
        <dbReference type="ARBA" id="ARBA00022490"/>
    </source>
</evidence>
<accession>A0A1W0E530</accession>
<feature type="domain" description="RING-type" evidence="11">
    <location>
        <begin position="26"/>
        <end position="76"/>
    </location>
</feature>
<evidence type="ECO:0000313" key="12">
    <source>
        <dbReference type="EMBL" id="OQS54365.1"/>
    </source>
</evidence>
<dbReference type="SUPFAM" id="SSF57850">
    <property type="entry name" value="RING/U-box"/>
    <property type="match status" value="1"/>
</dbReference>
<dbReference type="OrthoDB" id="1681166at2759"/>
<dbReference type="GO" id="GO:0005737">
    <property type="term" value="C:cytoplasm"/>
    <property type="evidence" value="ECO:0007669"/>
    <property type="project" value="UniProtKB-SubCell"/>
</dbReference>
<dbReference type="PANTHER" id="PTHR11210">
    <property type="entry name" value="RING BOX"/>
    <property type="match status" value="1"/>
</dbReference>
<evidence type="ECO:0000256" key="3">
    <source>
        <dbReference type="ARBA" id="ARBA00004906"/>
    </source>
</evidence>
<sequence length="92" mass="11016">MDKKIIKINKVFPRYTWKWKLDCECCLICQQEFNATCNECNHPITCVPVTGTCTHTFHKHCLTEWMEKNKNCPVCRKEFEILKTYKVPNKFI</sequence>
<protein>
    <submittedName>
        <fullName evidence="12">Anapc11</fullName>
    </submittedName>
</protein>
<evidence type="ECO:0000256" key="6">
    <source>
        <dbReference type="ARBA" id="ARBA00022771"/>
    </source>
</evidence>
<comment type="caution">
    <text evidence="12">The sequence shown here is derived from an EMBL/GenBank/DDBJ whole genome shotgun (WGS) entry which is preliminary data.</text>
</comment>
<evidence type="ECO:0000256" key="10">
    <source>
        <dbReference type="PROSITE-ProRule" id="PRU00175"/>
    </source>
</evidence>
<dbReference type="PROSITE" id="PS50089">
    <property type="entry name" value="ZF_RING_2"/>
    <property type="match status" value="1"/>
</dbReference>
<reference evidence="12 13" key="1">
    <citation type="journal article" date="2017" name="Environ. Microbiol.">
        <title>Decay of the glycolytic pathway and adaptation to intranuclear parasitism within Enterocytozoonidae microsporidia.</title>
        <authorList>
            <person name="Wiredu Boakye D."/>
            <person name="Jaroenlak P."/>
            <person name="Prachumwat A."/>
            <person name="Williams T.A."/>
            <person name="Bateman K.S."/>
            <person name="Itsathitphaisarn O."/>
            <person name="Sritunyalucksana K."/>
            <person name="Paszkiewicz K.H."/>
            <person name="Moore K.A."/>
            <person name="Stentiford G.D."/>
            <person name="Williams B.A."/>
        </authorList>
    </citation>
    <scope>NUCLEOTIDE SEQUENCE [LARGE SCALE GENOMIC DNA]</scope>
    <source>
        <strain evidence="12 13">TH1</strain>
    </source>
</reference>
<dbReference type="AlphaFoldDB" id="A0A1W0E530"/>
<keyword evidence="7" id="KW-0833">Ubl conjugation pathway</keyword>
<keyword evidence="6 10" id="KW-0863">Zinc-finger</keyword>
<organism evidence="12 13">
    <name type="scientific">Ecytonucleospora hepatopenaei</name>
    <dbReference type="NCBI Taxonomy" id="646526"/>
    <lineage>
        <taxon>Eukaryota</taxon>
        <taxon>Fungi</taxon>
        <taxon>Fungi incertae sedis</taxon>
        <taxon>Microsporidia</taxon>
        <taxon>Enterocytozoonidae</taxon>
        <taxon>Ecytonucleospora</taxon>
    </lineage>
</organism>
<dbReference type="STRING" id="646526.A0A1W0E530"/>